<gene>
    <name evidence="3" type="ORF">TBRA_LOCUS13756</name>
</gene>
<organism evidence="3 4">
    <name type="scientific">Trichogramma brassicae</name>
    <dbReference type="NCBI Taxonomy" id="86971"/>
    <lineage>
        <taxon>Eukaryota</taxon>
        <taxon>Metazoa</taxon>
        <taxon>Ecdysozoa</taxon>
        <taxon>Arthropoda</taxon>
        <taxon>Hexapoda</taxon>
        <taxon>Insecta</taxon>
        <taxon>Pterygota</taxon>
        <taxon>Neoptera</taxon>
        <taxon>Endopterygota</taxon>
        <taxon>Hymenoptera</taxon>
        <taxon>Apocrita</taxon>
        <taxon>Proctotrupomorpha</taxon>
        <taxon>Chalcidoidea</taxon>
        <taxon>Trichogrammatidae</taxon>
        <taxon>Trichogramma</taxon>
    </lineage>
</organism>
<comment type="caution">
    <text evidence="2">Lacks conserved residue(s) required for the propagation of feature annotation.</text>
</comment>
<dbReference type="PROSITE" id="PS50068">
    <property type="entry name" value="LDLRA_2"/>
    <property type="match status" value="1"/>
</dbReference>
<evidence type="ECO:0000313" key="4">
    <source>
        <dbReference type="Proteomes" id="UP000479190"/>
    </source>
</evidence>
<dbReference type="InterPro" id="IPR023415">
    <property type="entry name" value="LDLR_class-A_CS"/>
</dbReference>
<name>A0A6H5IWQ1_9HYME</name>
<keyword evidence="1 2" id="KW-1015">Disulfide bond</keyword>
<evidence type="ECO:0000313" key="3">
    <source>
        <dbReference type="EMBL" id="CAB0042115.1"/>
    </source>
</evidence>
<feature type="disulfide bond" evidence="2">
    <location>
        <begin position="172"/>
        <end position="187"/>
    </location>
</feature>
<sequence>MFTGMQTPITTVMDIKLYNTLNRCPSNSINNSGENKKRQKKIIGISERKMEISIDKLIFCYVTVYMCMLTKIKSNGIPRGSDIDSTWIEHGSCIESTYVSLVDIRKSSLIFYQSTRIYMEILVDSRLTHGDLRSNPRGYSIIHEVFCENNCTSEQFVCHEVINQCVPLNWICDGNADCFDGSDEIECKEIRVGLNEPQRLSVSGTIRGSEDLEPAVTIRASHQPIPGGCSFSAVSSTAGPSYNYCIVSMSGTLERATLS</sequence>
<evidence type="ECO:0000256" key="2">
    <source>
        <dbReference type="PROSITE-ProRule" id="PRU00124"/>
    </source>
</evidence>
<dbReference type="PROSITE" id="PS01209">
    <property type="entry name" value="LDLRA_1"/>
    <property type="match status" value="1"/>
</dbReference>
<dbReference type="EMBL" id="CADCXV010001156">
    <property type="protein sequence ID" value="CAB0042115.1"/>
    <property type="molecule type" value="Genomic_DNA"/>
</dbReference>
<dbReference type="OrthoDB" id="19606at2759"/>
<evidence type="ECO:0000256" key="1">
    <source>
        <dbReference type="ARBA" id="ARBA00023157"/>
    </source>
</evidence>
<dbReference type="InterPro" id="IPR036055">
    <property type="entry name" value="LDL_receptor-like_sf"/>
</dbReference>
<reference evidence="3 4" key="1">
    <citation type="submission" date="2020-02" db="EMBL/GenBank/DDBJ databases">
        <authorList>
            <person name="Ferguson B K."/>
        </authorList>
    </citation>
    <scope>NUCLEOTIDE SEQUENCE [LARGE SCALE GENOMIC DNA]</scope>
</reference>
<dbReference type="Proteomes" id="UP000479190">
    <property type="component" value="Unassembled WGS sequence"/>
</dbReference>
<dbReference type="AlphaFoldDB" id="A0A6H5IWQ1"/>
<dbReference type="InterPro" id="IPR002172">
    <property type="entry name" value="LDrepeatLR_classA_rpt"/>
</dbReference>
<dbReference type="SMART" id="SM00192">
    <property type="entry name" value="LDLa"/>
    <property type="match status" value="1"/>
</dbReference>
<dbReference type="SUPFAM" id="SSF57424">
    <property type="entry name" value="LDL receptor-like module"/>
    <property type="match status" value="1"/>
</dbReference>
<dbReference type="Gene3D" id="4.10.400.10">
    <property type="entry name" value="Low-density Lipoprotein Receptor"/>
    <property type="match status" value="1"/>
</dbReference>
<protein>
    <submittedName>
        <fullName evidence="3">Uncharacterized protein</fullName>
    </submittedName>
</protein>
<keyword evidence="4" id="KW-1185">Reference proteome</keyword>
<dbReference type="Pfam" id="PF00057">
    <property type="entry name" value="Ldl_recept_a"/>
    <property type="match status" value="1"/>
</dbReference>
<dbReference type="CDD" id="cd00112">
    <property type="entry name" value="LDLa"/>
    <property type="match status" value="1"/>
</dbReference>
<accession>A0A6H5IWQ1</accession>
<proteinExistence type="predicted"/>